<sequence>MANKATRSAVAEQLDVKEVVFAMDSAAGLFAYASTSFSDLAALFEAIQESAQRGNGSLTQRLASLGRNLCDALESDFGNYQDDYQARTECYSAACVNDASLRVGSDKDSSQESA</sequence>
<gene>
    <name evidence="1" type="ORF">LJ656_27380</name>
</gene>
<protein>
    <recommendedName>
        <fullName evidence="3">ESX-1 secretion-associated protein</fullName>
    </recommendedName>
</protein>
<evidence type="ECO:0000313" key="2">
    <source>
        <dbReference type="Proteomes" id="UP001431019"/>
    </source>
</evidence>
<dbReference type="EMBL" id="JAJITD010000017">
    <property type="protein sequence ID" value="MCC8396317.1"/>
    <property type="molecule type" value="Genomic_DNA"/>
</dbReference>
<evidence type="ECO:0008006" key="3">
    <source>
        <dbReference type="Google" id="ProtNLM"/>
    </source>
</evidence>
<reference evidence="1 2" key="1">
    <citation type="submission" date="2021-11" db="EMBL/GenBank/DDBJ databases">
        <authorList>
            <person name="Oh E.-T."/>
            <person name="Kim S.-B."/>
        </authorList>
    </citation>
    <scope>NUCLEOTIDE SEQUENCE [LARGE SCALE GENOMIC DNA]</scope>
    <source>
        <strain evidence="1 2">MMS20-SJTR3</strain>
    </source>
</reference>
<keyword evidence="2" id="KW-1185">Reference proteome</keyword>
<dbReference type="RefSeq" id="WP_230512663.1">
    <property type="nucleotide sequence ID" value="NZ_JAJITD010000017.1"/>
</dbReference>
<organism evidence="1 2">
    <name type="scientific">Paraburkholderia sejongensis</name>
    <dbReference type="NCBI Taxonomy" id="2886946"/>
    <lineage>
        <taxon>Bacteria</taxon>
        <taxon>Pseudomonadati</taxon>
        <taxon>Pseudomonadota</taxon>
        <taxon>Betaproteobacteria</taxon>
        <taxon>Burkholderiales</taxon>
        <taxon>Burkholderiaceae</taxon>
        <taxon>Paraburkholderia</taxon>
    </lineage>
</organism>
<dbReference type="Proteomes" id="UP001431019">
    <property type="component" value="Unassembled WGS sequence"/>
</dbReference>
<evidence type="ECO:0000313" key="1">
    <source>
        <dbReference type="EMBL" id="MCC8396317.1"/>
    </source>
</evidence>
<name>A0ABS8K2D7_9BURK</name>
<accession>A0ABS8K2D7</accession>
<comment type="caution">
    <text evidence="1">The sequence shown here is derived from an EMBL/GenBank/DDBJ whole genome shotgun (WGS) entry which is preliminary data.</text>
</comment>
<proteinExistence type="predicted"/>